<proteinExistence type="predicted"/>
<dbReference type="InterPro" id="IPR007711">
    <property type="entry name" value="HigB-1"/>
</dbReference>
<name>A0A4S3KF96_9GAMM</name>
<dbReference type="InterPro" id="IPR035093">
    <property type="entry name" value="RelE/ParE_toxin_dom_sf"/>
</dbReference>
<dbReference type="Pfam" id="PF05015">
    <property type="entry name" value="HigB-like_toxin"/>
    <property type="match status" value="1"/>
</dbReference>
<comment type="caution">
    <text evidence="1">The sequence shown here is derived from an EMBL/GenBank/DDBJ whole genome shotgun (WGS) entry which is preliminary data.</text>
</comment>
<dbReference type="OrthoDB" id="9801102at2"/>
<reference evidence="1 2" key="1">
    <citation type="submission" date="2017-02" db="EMBL/GenBank/DDBJ databases">
        <title>Whole genome sequencing of Rhodanobacter lindaniclasticus DSM 17932.</title>
        <authorList>
            <person name="Kumar S."/>
            <person name="Patil P."/>
            <person name="Patil P.B."/>
        </authorList>
    </citation>
    <scope>NUCLEOTIDE SEQUENCE [LARGE SCALE GENOMIC DNA]</scope>
    <source>
        <strain evidence="1 2">DSM 17932</strain>
    </source>
</reference>
<keyword evidence="2" id="KW-1185">Reference proteome</keyword>
<dbReference type="SUPFAM" id="SSF143011">
    <property type="entry name" value="RelE-like"/>
    <property type="match status" value="1"/>
</dbReference>
<protein>
    <submittedName>
        <fullName evidence="1">Excinuclease ABC subunit A</fullName>
    </submittedName>
</protein>
<sequence length="92" mass="10576">MIRSFHCKDTQALFEGGDPRRLRAIKDAAIRKLSQLDAAQTLEFLRSPPGNQLEALKHDRAGQHSIRINRQWRVCFVWTAGGPEHVEIVDYH</sequence>
<dbReference type="AlphaFoldDB" id="A0A4S3KF96"/>
<evidence type="ECO:0000313" key="1">
    <source>
        <dbReference type="EMBL" id="THD07196.1"/>
    </source>
</evidence>
<organism evidence="1 2">
    <name type="scientific">Rhodanobacter lindaniclasticus</name>
    <dbReference type="NCBI Taxonomy" id="75310"/>
    <lineage>
        <taxon>Bacteria</taxon>
        <taxon>Pseudomonadati</taxon>
        <taxon>Pseudomonadota</taxon>
        <taxon>Gammaproteobacteria</taxon>
        <taxon>Lysobacterales</taxon>
        <taxon>Rhodanobacteraceae</taxon>
        <taxon>Rhodanobacter</taxon>
    </lineage>
</organism>
<dbReference type="PANTHER" id="PTHR40266:SF2">
    <property type="entry name" value="TOXIN HIGB-1"/>
    <property type="match status" value="1"/>
</dbReference>
<dbReference type="Gene3D" id="3.30.2310.20">
    <property type="entry name" value="RelE-like"/>
    <property type="match status" value="1"/>
</dbReference>
<dbReference type="EMBL" id="MWIO01000027">
    <property type="protein sequence ID" value="THD07196.1"/>
    <property type="molecule type" value="Genomic_DNA"/>
</dbReference>
<evidence type="ECO:0000313" key="2">
    <source>
        <dbReference type="Proteomes" id="UP000306317"/>
    </source>
</evidence>
<accession>A0A4S3KF96</accession>
<dbReference type="Proteomes" id="UP000306317">
    <property type="component" value="Unassembled WGS sequence"/>
</dbReference>
<dbReference type="RefSeq" id="WP_136258535.1">
    <property type="nucleotide sequence ID" value="NZ_MWIO01000027.1"/>
</dbReference>
<dbReference type="PANTHER" id="PTHR40266">
    <property type="entry name" value="TOXIN HIGB-1"/>
    <property type="match status" value="1"/>
</dbReference>
<gene>
    <name evidence="1" type="ORF">B1991_09725</name>
</gene>